<dbReference type="Pfam" id="PF00581">
    <property type="entry name" value="Rhodanese"/>
    <property type="match status" value="1"/>
</dbReference>
<name>A0A8J3Q8Y4_9ACTN</name>
<proteinExistence type="predicted"/>
<evidence type="ECO:0000313" key="3">
    <source>
        <dbReference type="Proteomes" id="UP000612899"/>
    </source>
</evidence>
<dbReference type="PANTHER" id="PTHR43031:SF1">
    <property type="entry name" value="PYRIDINE NUCLEOTIDE-DISULPHIDE OXIDOREDUCTASE"/>
    <property type="match status" value="1"/>
</dbReference>
<dbReference type="InterPro" id="IPR001763">
    <property type="entry name" value="Rhodanese-like_dom"/>
</dbReference>
<evidence type="ECO:0000313" key="2">
    <source>
        <dbReference type="EMBL" id="GIH06091.1"/>
    </source>
</evidence>
<reference evidence="2" key="1">
    <citation type="submission" date="2021-01" db="EMBL/GenBank/DDBJ databases">
        <title>Whole genome shotgun sequence of Rhizocola hellebori NBRC 109834.</title>
        <authorList>
            <person name="Komaki H."/>
            <person name="Tamura T."/>
        </authorList>
    </citation>
    <scope>NUCLEOTIDE SEQUENCE</scope>
    <source>
        <strain evidence="2">NBRC 109834</strain>
    </source>
</reference>
<dbReference type="EMBL" id="BONY01000024">
    <property type="protein sequence ID" value="GIH06091.1"/>
    <property type="molecule type" value="Genomic_DNA"/>
</dbReference>
<sequence length="163" mass="17651">MVPIKIDQQTWRMTLSPVTEHSAATAERAYAHFAAKLSFETDPADVAGAMSDGEVDFILIDTRKQGHYTKSHLPGAINVPQTGITAQWLAQLPADKLLITYCWGPACNGSTKAAMKIAALGRPVKELIGGFQYWVREGWPTEGKRPLDARVAAPASTDLGLFA</sequence>
<accession>A0A8J3Q8Y4</accession>
<comment type="caution">
    <text evidence="2">The sequence shown here is derived from an EMBL/GenBank/DDBJ whole genome shotgun (WGS) entry which is preliminary data.</text>
</comment>
<evidence type="ECO:0000259" key="1">
    <source>
        <dbReference type="PROSITE" id="PS50206"/>
    </source>
</evidence>
<dbReference type="InterPro" id="IPR036873">
    <property type="entry name" value="Rhodanese-like_dom_sf"/>
</dbReference>
<dbReference type="InterPro" id="IPR050229">
    <property type="entry name" value="GlpE_sulfurtransferase"/>
</dbReference>
<gene>
    <name evidence="2" type="ORF">Rhe02_41580</name>
</gene>
<dbReference type="Gene3D" id="3.40.250.10">
    <property type="entry name" value="Rhodanese-like domain"/>
    <property type="match status" value="1"/>
</dbReference>
<protein>
    <submittedName>
        <fullName evidence="2">Rhodanese</fullName>
    </submittedName>
</protein>
<keyword evidence="3" id="KW-1185">Reference proteome</keyword>
<feature type="domain" description="Rhodanese" evidence="1">
    <location>
        <begin position="53"/>
        <end position="143"/>
    </location>
</feature>
<organism evidence="2 3">
    <name type="scientific">Rhizocola hellebori</name>
    <dbReference type="NCBI Taxonomy" id="1392758"/>
    <lineage>
        <taxon>Bacteria</taxon>
        <taxon>Bacillati</taxon>
        <taxon>Actinomycetota</taxon>
        <taxon>Actinomycetes</taxon>
        <taxon>Micromonosporales</taxon>
        <taxon>Micromonosporaceae</taxon>
        <taxon>Rhizocola</taxon>
    </lineage>
</organism>
<dbReference type="Proteomes" id="UP000612899">
    <property type="component" value="Unassembled WGS sequence"/>
</dbReference>
<dbReference type="PROSITE" id="PS50206">
    <property type="entry name" value="RHODANESE_3"/>
    <property type="match status" value="1"/>
</dbReference>
<dbReference type="SMART" id="SM00450">
    <property type="entry name" value="RHOD"/>
    <property type="match status" value="1"/>
</dbReference>
<dbReference type="AlphaFoldDB" id="A0A8J3Q8Y4"/>
<dbReference type="SUPFAM" id="SSF52821">
    <property type="entry name" value="Rhodanese/Cell cycle control phosphatase"/>
    <property type="match status" value="1"/>
</dbReference>
<dbReference type="PANTHER" id="PTHR43031">
    <property type="entry name" value="FAD-DEPENDENT OXIDOREDUCTASE"/>
    <property type="match status" value="1"/>
</dbReference>